<gene>
    <name evidence="9" type="ORF">DFO73_101445</name>
</gene>
<dbReference type="InterPro" id="IPR001958">
    <property type="entry name" value="Tet-R_TetA/multi-R_MdtG-like"/>
</dbReference>
<dbReference type="SUPFAM" id="SSF103473">
    <property type="entry name" value="MFS general substrate transporter"/>
    <property type="match status" value="1"/>
</dbReference>
<evidence type="ECO:0000313" key="10">
    <source>
        <dbReference type="Proteomes" id="UP000247150"/>
    </source>
</evidence>
<dbReference type="InterPro" id="IPR011701">
    <property type="entry name" value="MFS"/>
</dbReference>
<dbReference type="PANTHER" id="PTHR43124">
    <property type="entry name" value="PURINE EFFLUX PUMP PBUE"/>
    <property type="match status" value="1"/>
</dbReference>
<dbReference type="Gene3D" id="1.20.1250.20">
    <property type="entry name" value="MFS general substrate transporter like domains"/>
    <property type="match status" value="1"/>
</dbReference>
<organism evidence="9 10">
    <name type="scientific">Cytobacillus oceanisediminis</name>
    <dbReference type="NCBI Taxonomy" id="665099"/>
    <lineage>
        <taxon>Bacteria</taxon>
        <taxon>Bacillati</taxon>
        <taxon>Bacillota</taxon>
        <taxon>Bacilli</taxon>
        <taxon>Bacillales</taxon>
        <taxon>Bacillaceae</taxon>
        <taxon>Cytobacillus</taxon>
    </lineage>
</organism>
<feature type="transmembrane region" description="Helical" evidence="7">
    <location>
        <begin position="375"/>
        <end position="395"/>
    </location>
</feature>
<dbReference type="Pfam" id="PF07690">
    <property type="entry name" value="MFS_1"/>
    <property type="match status" value="1"/>
</dbReference>
<dbReference type="PROSITE" id="PS50850">
    <property type="entry name" value="MFS"/>
    <property type="match status" value="1"/>
</dbReference>
<feature type="domain" description="Major facilitator superfamily (MFS) profile" evidence="8">
    <location>
        <begin position="10"/>
        <end position="397"/>
    </location>
</feature>
<evidence type="ECO:0000256" key="2">
    <source>
        <dbReference type="ARBA" id="ARBA00022448"/>
    </source>
</evidence>
<dbReference type="Proteomes" id="UP000247150">
    <property type="component" value="Unassembled WGS sequence"/>
</dbReference>
<feature type="transmembrane region" description="Helical" evidence="7">
    <location>
        <begin position="76"/>
        <end position="98"/>
    </location>
</feature>
<feature type="transmembrane region" description="Helical" evidence="7">
    <location>
        <begin position="44"/>
        <end position="64"/>
    </location>
</feature>
<accession>A0A2V3A598</accession>
<comment type="caution">
    <text evidence="9">The sequence shown here is derived from an EMBL/GenBank/DDBJ whole genome shotgun (WGS) entry which is preliminary data.</text>
</comment>
<dbReference type="AlphaFoldDB" id="A0A2V3A598"/>
<dbReference type="PANTHER" id="PTHR43124:SF3">
    <property type="entry name" value="CHLORAMPHENICOL EFFLUX PUMP RV0191"/>
    <property type="match status" value="1"/>
</dbReference>
<keyword evidence="2" id="KW-0813">Transport</keyword>
<proteinExistence type="predicted"/>
<evidence type="ECO:0000256" key="4">
    <source>
        <dbReference type="ARBA" id="ARBA00022692"/>
    </source>
</evidence>
<feature type="transmembrane region" description="Helical" evidence="7">
    <location>
        <begin position="217"/>
        <end position="239"/>
    </location>
</feature>
<evidence type="ECO:0000256" key="6">
    <source>
        <dbReference type="ARBA" id="ARBA00023136"/>
    </source>
</evidence>
<comment type="subcellular location">
    <subcellularLocation>
        <location evidence="1">Cell membrane</location>
        <topology evidence="1">Multi-pass membrane protein</topology>
    </subcellularLocation>
</comment>
<dbReference type="CDD" id="cd17474">
    <property type="entry name" value="MFS_YfmO_like"/>
    <property type="match status" value="1"/>
</dbReference>
<dbReference type="EMBL" id="QGTW01000001">
    <property type="protein sequence ID" value="PWW32182.1"/>
    <property type="molecule type" value="Genomic_DNA"/>
</dbReference>
<evidence type="ECO:0000313" key="9">
    <source>
        <dbReference type="EMBL" id="PWW32182.1"/>
    </source>
</evidence>
<keyword evidence="3" id="KW-1003">Cell membrane</keyword>
<keyword evidence="6 7" id="KW-0472">Membrane</keyword>
<sequence length="413" mass="44530">MPSNKNKGMLVAAIGSIPLIMTLGNSMLIPILPQMKSALNLTQLQTSLTITVFSVAAAIFIPILGYLSDRFSRKVVILPALILYGLGGLLSGLAASAFTSSYVWILIGRTLQGIGAAGTAPIAMALTGDLFKGGEQSRVLGIVEASNGFGKVLSPILGSLVGLLAWFAVFYAFPAICLISILLTWIFIKEKRNRQAPPPFGKYVRGLLSVFKYEGRWLFTTYLAGATCLFTLFGILFYLSDILEKDYKIDGVVKGLILAIPLLVMGASSYITGSKIGKNMVLMRKLIVLGFLLMTLSYSILTFFEKLVPFLLILVISSVGTGLVLPCINSLITGSVGKERRGFVISLYGSVRFLGVAIGPPIFTRLMEWSKTGMFLSIAALTLAVGLLSLTLIHVKGKDGEKGHKASFRYNYV</sequence>
<reference evidence="9 10" key="1">
    <citation type="submission" date="2018-05" db="EMBL/GenBank/DDBJ databases">
        <title>Freshwater and sediment microbial communities from various areas in North America, analyzing microbe dynamics in response to fracking.</title>
        <authorList>
            <person name="Lamendella R."/>
        </authorList>
    </citation>
    <scope>NUCLEOTIDE SEQUENCE [LARGE SCALE GENOMIC DNA]</scope>
    <source>
        <strain evidence="9 10">15_TX</strain>
    </source>
</reference>
<evidence type="ECO:0000256" key="5">
    <source>
        <dbReference type="ARBA" id="ARBA00022989"/>
    </source>
</evidence>
<keyword evidence="4 7" id="KW-0812">Transmembrane</keyword>
<dbReference type="InterPro" id="IPR020846">
    <property type="entry name" value="MFS_dom"/>
</dbReference>
<dbReference type="PRINTS" id="PR01035">
    <property type="entry name" value="TCRTETA"/>
</dbReference>
<feature type="transmembrane region" description="Helical" evidence="7">
    <location>
        <begin position="310"/>
        <end position="331"/>
    </location>
</feature>
<evidence type="ECO:0000259" key="8">
    <source>
        <dbReference type="PROSITE" id="PS50850"/>
    </source>
</evidence>
<keyword evidence="5 7" id="KW-1133">Transmembrane helix</keyword>
<dbReference type="GO" id="GO:0005886">
    <property type="term" value="C:plasma membrane"/>
    <property type="evidence" value="ECO:0007669"/>
    <property type="project" value="UniProtKB-SubCell"/>
</dbReference>
<name>A0A2V3A598_9BACI</name>
<dbReference type="InterPro" id="IPR050189">
    <property type="entry name" value="MFS_Efflux_Transporters"/>
</dbReference>
<feature type="transmembrane region" description="Helical" evidence="7">
    <location>
        <begin position="251"/>
        <end position="273"/>
    </location>
</feature>
<dbReference type="RefSeq" id="WP_110063145.1">
    <property type="nucleotide sequence ID" value="NZ_QGTW01000001.1"/>
</dbReference>
<dbReference type="InterPro" id="IPR036259">
    <property type="entry name" value="MFS_trans_sf"/>
</dbReference>
<feature type="transmembrane region" description="Helical" evidence="7">
    <location>
        <begin position="163"/>
        <end position="188"/>
    </location>
</feature>
<dbReference type="OrthoDB" id="2986280at2"/>
<feature type="transmembrane region" description="Helical" evidence="7">
    <location>
        <begin position="9"/>
        <end position="32"/>
    </location>
</feature>
<evidence type="ECO:0000256" key="1">
    <source>
        <dbReference type="ARBA" id="ARBA00004651"/>
    </source>
</evidence>
<evidence type="ECO:0000256" key="7">
    <source>
        <dbReference type="SAM" id="Phobius"/>
    </source>
</evidence>
<protein>
    <submittedName>
        <fullName evidence="9">ACDE family multidrug resistance protein</fullName>
    </submittedName>
</protein>
<dbReference type="GO" id="GO:0022857">
    <property type="term" value="F:transmembrane transporter activity"/>
    <property type="evidence" value="ECO:0007669"/>
    <property type="project" value="InterPro"/>
</dbReference>
<evidence type="ECO:0000256" key="3">
    <source>
        <dbReference type="ARBA" id="ARBA00022475"/>
    </source>
</evidence>
<feature type="transmembrane region" description="Helical" evidence="7">
    <location>
        <begin position="285"/>
        <end position="304"/>
    </location>
</feature>
<feature type="transmembrane region" description="Helical" evidence="7">
    <location>
        <begin position="343"/>
        <end position="363"/>
    </location>
</feature>